<reference evidence="1" key="1">
    <citation type="submission" date="2024-12" db="EMBL/GenBank/DDBJ databases">
        <title>Comparative genomics and development of molecular markers within Purpureocillium lilacinum and among Purpureocillium species.</title>
        <authorList>
            <person name="Yeh Z.-Y."/>
            <person name="Ni N.-T."/>
            <person name="Lo P.-H."/>
            <person name="Mushyakhwo K."/>
            <person name="Lin C.-F."/>
            <person name="Nai Y.-S."/>
        </authorList>
    </citation>
    <scope>NUCLEOTIDE SEQUENCE</scope>
    <source>
        <strain evidence="1">NCHU-NPUST-175</strain>
    </source>
</reference>
<evidence type="ECO:0000313" key="1">
    <source>
        <dbReference type="EMBL" id="KAL3958112.1"/>
    </source>
</evidence>
<keyword evidence="2" id="KW-1185">Reference proteome</keyword>
<sequence>MHLAYCELYITIAALALRVWPRMSLYDSTIADIELALMAGATRDISLAILDNVGLSMSVWRSVGMMC</sequence>
<protein>
    <submittedName>
        <fullName evidence="1">Uncharacterized protein</fullName>
    </submittedName>
</protein>
<dbReference type="EMBL" id="JBGNUJ010000007">
    <property type="protein sequence ID" value="KAL3958112.1"/>
    <property type="molecule type" value="Genomic_DNA"/>
</dbReference>
<comment type="caution">
    <text evidence="1">The sequence shown here is derived from an EMBL/GenBank/DDBJ whole genome shotgun (WGS) entry which is preliminary data.</text>
</comment>
<name>A0ACC4DQG8_PURLI</name>
<gene>
    <name evidence="1" type="ORF">ACCO45_008690</name>
</gene>
<evidence type="ECO:0000313" key="2">
    <source>
        <dbReference type="Proteomes" id="UP001638806"/>
    </source>
</evidence>
<accession>A0ACC4DQG8</accession>
<dbReference type="Proteomes" id="UP001638806">
    <property type="component" value="Unassembled WGS sequence"/>
</dbReference>
<organism evidence="1 2">
    <name type="scientific">Purpureocillium lilacinum</name>
    <name type="common">Paecilomyces lilacinus</name>
    <dbReference type="NCBI Taxonomy" id="33203"/>
    <lineage>
        <taxon>Eukaryota</taxon>
        <taxon>Fungi</taxon>
        <taxon>Dikarya</taxon>
        <taxon>Ascomycota</taxon>
        <taxon>Pezizomycotina</taxon>
        <taxon>Sordariomycetes</taxon>
        <taxon>Hypocreomycetidae</taxon>
        <taxon>Hypocreales</taxon>
        <taxon>Ophiocordycipitaceae</taxon>
        <taxon>Purpureocillium</taxon>
    </lineage>
</organism>
<proteinExistence type="predicted"/>